<feature type="region of interest" description="Disordered" evidence="1">
    <location>
        <begin position="20"/>
        <end position="102"/>
    </location>
</feature>
<organism evidence="2 3">
    <name type="scientific">Vitis vinifera</name>
    <name type="common">Grape</name>
    <dbReference type="NCBI Taxonomy" id="29760"/>
    <lineage>
        <taxon>Eukaryota</taxon>
        <taxon>Viridiplantae</taxon>
        <taxon>Streptophyta</taxon>
        <taxon>Embryophyta</taxon>
        <taxon>Tracheophyta</taxon>
        <taxon>Spermatophyta</taxon>
        <taxon>Magnoliopsida</taxon>
        <taxon>eudicotyledons</taxon>
        <taxon>Gunneridae</taxon>
        <taxon>Pentapetalae</taxon>
        <taxon>rosids</taxon>
        <taxon>Vitales</taxon>
        <taxon>Vitaceae</taxon>
        <taxon>Viteae</taxon>
        <taxon>Vitis</taxon>
    </lineage>
</organism>
<evidence type="ECO:0000313" key="3">
    <source>
        <dbReference type="Proteomes" id="UP000288805"/>
    </source>
</evidence>
<proteinExistence type="predicted"/>
<dbReference type="Proteomes" id="UP000288805">
    <property type="component" value="Unassembled WGS sequence"/>
</dbReference>
<name>A0A438HZL2_VITVI</name>
<comment type="caution">
    <text evidence="2">The sequence shown here is derived from an EMBL/GenBank/DDBJ whole genome shotgun (WGS) entry which is preliminary data.</text>
</comment>
<feature type="compositionally biased region" description="Basic and acidic residues" evidence="1">
    <location>
        <begin position="20"/>
        <end position="40"/>
    </location>
</feature>
<reference evidence="2 3" key="1">
    <citation type="journal article" date="2018" name="PLoS Genet.">
        <title>Population sequencing reveals clonal diversity and ancestral inbreeding in the grapevine cultivar Chardonnay.</title>
        <authorList>
            <person name="Roach M.J."/>
            <person name="Johnson D.L."/>
            <person name="Bohlmann J."/>
            <person name="van Vuuren H.J."/>
            <person name="Jones S.J."/>
            <person name="Pretorius I.S."/>
            <person name="Schmidt S.A."/>
            <person name="Borneman A.R."/>
        </authorList>
    </citation>
    <scope>NUCLEOTIDE SEQUENCE [LARGE SCALE GENOMIC DNA]</scope>
    <source>
        <strain evidence="3">cv. Chardonnay</strain>
        <tissue evidence="2">Leaf</tissue>
    </source>
</reference>
<dbReference type="AlphaFoldDB" id="A0A438HZL2"/>
<accession>A0A438HZL2</accession>
<feature type="compositionally biased region" description="Polar residues" evidence="1">
    <location>
        <begin position="91"/>
        <end position="101"/>
    </location>
</feature>
<protein>
    <submittedName>
        <fullName evidence="2">Reticulon-like protein B5</fullName>
    </submittedName>
</protein>
<sequence length="129" mass="14179">MYFFGAVARKWGEARELEKGKRLDKKELGQRRKENRERFLSRGRAKKLSGGGANPTPGSTLGSRAASESLLEKITDELQGHDSSSSESVSDPNKTTSSSSVKAKDFRLFGREKLVHIVLGGGKHTDVFL</sequence>
<evidence type="ECO:0000313" key="2">
    <source>
        <dbReference type="EMBL" id="RVW89906.1"/>
    </source>
</evidence>
<feature type="compositionally biased region" description="Basic and acidic residues" evidence="1">
    <location>
        <begin position="70"/>
        <end position="80"/>
    </location>
</feature>
<dbReference type="EMBL" id="QGNW01000159">
    <property type="protein sequence ID" value="RVW89906.1"/>
    <property type="molecule type" value="Genomic_DNA"/>
</dbReference>
<evidence type="ECO:0000256" key="1">
    <source>
        <dbReference type="SAM" id="MobiDB-lite"/>
    </source>
</evidence>
<gene>
    <name evidence="2" type="primary">RTNLB5_2</name>
    <name evidence="2" type="ORF">CK203_036505</name>
</gene>